<evidence type="ECO:0000313" key="2">
    <source>
        <dbReference type="Proteomes" id="UP000537130"/>
    </source>
</evidence>
<dbReference type="PANTHER" id="PTHR34387">
    <property type="entry name" value="SLR1258 PROTEIN"/>
    <property type="match status" value="1"/>
</dbReference>
<organism evidence="1 2">
    <name type="scientific">Litorivivens lipolytica</name>
    <dbReference type="NCBI Taxonomy" id="1524264"/>
    <lineage>
        <taxon>Bacteria</taxon>
        <taxon>Pseudomonadati</taxon>
        <taxon>Pseudomonadota</taxon>
        <taxon>Gammaproteobacteria</taxon>
        <taxon>Litorivivens</taxon>
    </lineage>
</organism>
<dbReference type="Pfam" id="PF04402">
    <property type="entry name" value="SIMPL"/>
    <property type="match status" value="1"/>
</dbReference>
<sequence>MRQFVLIVTVLLLALVLFSQFNESPLVPPKPRIVAVEGQGEFEVLPDIVRLHYNVSSLHDSDPAIAKAEVDKIASASVRALMELGVEESDITSSALHVSIQEDYNRNDGSRTRRHRVQRNVEAVLRNPNDYSRALQVLVDSGISEITHIQPEVSNLEELKQKALADAARKARQQADFLAAQFDTEVERVHQIGRQDVQRHFEMREMVAHAAKGGDAPEPPPHDFKPAKVKISSQVFVEFELE</sequence>
<dbReference type="PANTHER" id="PTHR34387:SF2">
    <property type="entry name" value="SLR1258 PROTEIN"/>
    <property type="match status" value="1"/>
</dbReference>
<keyword evidence="2" id="KW-1185">Reference proteome</keyword>
<evidence type="ECO:0008006" key="3">
    <source>
        <dbReference type="Google" id="ProtNLM"/>
    </source>
</evidence>
<dbReference type="Gene3D" id="3.30.70.2970">
    <property type="entry name" value="Protein of unknown function (DUF541), domain 2"/>
    <property type="match status" value="1"/>
</dbReference>
<dbReference type="RefSeq" id="WP_183411424.1">
    <property type="nucleotide sequence ID" value="NZ_JACHWY010000003.1"/>
</dbReference>
<dbReference type="EMBL" id="JACHWY010000003">
    <property type="protein sequence ID" value="MBB3048653.1"/>
    <property type="molecule type" value="Genomic_DNA"/>
</dbReference>
<evidence type="ECO:0000313" key="1">
    <source>
        <dbReference type="EMBL" id="MBB3048653.1"/>
    </source>
</evidence>
<dbReference type="Proteomes" id="UP000537130">
    <property type="component" value="Unassembled WGS sequence"/>
</dbReference>
<dbReference type="Gene3D" id="3.30.110.170">
    <property type="entry name" value="Protein of unknown function (DUF541), domain 1"/>
    <property type="match status" value="1"/>
</dbReference>
<proteinExistence type="predicted"/>
<accession>A0A7W4W700</accession>
<dbReference type="GO" id="GO:0006974">
    <property type="term" value="P:DNA damage response"/>
    <property type="evidence" value="ECO:0007669"/>
    <property type="project" value="TreeGrafter"/>
</dbReference>
<name>A0A7W4W700_9GAMM</name>
<dbReference type="InterPro" id="IPR007497">
    <property type="entry name" value="SIMPL/DUF541"/>
</dbReference>
<protein>
    <recommendedName>
        <fullName evidence="3">DUF541 domain-containing protein</fullName>
    </recommendedName>
</protein>
<gene>
    <name evidence="1" type="ORF">FHR99_002927</name>
</gene>
<reference evidence="1 2" key="1">
    <citation type="submission" date="2020-08" db="EMBL/GenBank/DDBJ databases">
        <title>Genomic Encyclopedia of Type Strains, Phase III (KMG-III): the genomes of soil and plant-associated and newly described type strains.</title>
        <authorList>
            <person name="Whitman W."/>
        </authorList>
    </citation>
    <scope>NUCLEOTIDE SEQUENCE [LARGE SCALE GENOMIC DNA]</scope>
    <source>
        <strain evidence="1 2">CECT 8654</strain>
    </source>
</reference>
<comment type="caution">
    <text evidence="1">The sequence shown here is derived from an EMBL/GenBank/DDBJ whole genome shotgun (WGS) entry which is preliminary data.</text>
</comment>
<dbReference type="AlphaFoldDB" id="A0A7W4W700"/>
<dbReference type="InterPro" id="IPR052022">
    <property type="entry name" value="26kDa_periplasmic_antigen"/>
</dbReference>